<feature type="compositionally biased region" description="Basic and acidic residues" evidence="1">
    <location>
        <begin position="101"/>
        <end position="113"/>
    </location>
</feature>
<protein>
    <submittedName>
        <fullName evidence="2">Uncharacterized protein</fullName>
    </submittedName>
</protein>
<dbReference type="AlphaFoldDB" id="A0A8H3Z8X6"/>
<evidence type="ECO:0000313" key="3">
    <source>
        <dbReference type="Proteomes" id="UP000490939"/>
    </source>
</evidence>
<reference evidence="2 3" key="1">
    <citation type="submission" date="2019-07" db="EMBL/GenBank/DDBJ databases">
        <title>Venturia inaequalis Genome Resource.</title>
        <authorList>
            <person name="Lichtner F.J."/>
        </authorList>
    </citation>
    <scope>NUCLEOTIDE SEQUENCE [LARGE SCALE GENOMIC DNA]</scope>
    <source>
        <strain evidence="2 3">DMI_063113</strain>
    </source>
</reference>
<dbReference type="Proteomes" id="UP000490939">
    <property type="component" value="Unassembled WGS sequence"/>
</dbReference>
<dbReference type="EMBL" id="WNWR01000288">
    <property type="protein sequence ID" value="KAE9984762.1"/>
    <property type="molecule type" value="Genomic_DNA"/>
</dbReference>
<organism evidence="2 3">
    <name type="scientific">Venturia inaequalis</name>
    <name type="common">Apple scab fungus</name>
    <dbReference type="NCBI Taxonomy" id="5025"/>
    <lineage>
        <taxon>Eukaryota</taxon>
        <taxon>Fungi</taxon>
        <taxon>Dikarya</taxon>
        <taxon>Ascomycota</taxon>
        <taxon>Pezizomycotina</taxon>
        <taxon>Dothideomycetes</taxon>
        <taxon>Pleosporomycetidae</taxon>
        <taxon>Venturiales</taxon>
        <taxon>Venturiaceae</taxon>
        <taxon>Venturia</taxon>
    </lineage>
</organism>
<evidence type="ECO:0000313" key="2">
    <source>
        <dbReference type="EMBL" id="KAE9984762.1"/>
    </source>
</evidence>
<gene>
    <name evidence="2" type="ORF">EG327_004900</name>
</gene>
<keyword evidence="3" id="KW-1185">Reference proteome</keyword>
<feature type="compositionally biased region" description="Acidic residues" evidence="1">
    <location>
        <begin position="143"/>
        <end position="155"/>
    </location>
</feature>
<comment type="caution">
    <text evidence="2">The sequence shown here is derived from an EMBL/GenBank/DDBJ whole genome shotgun (WGS) entry which is preliminary data.</text>
</comment>
<feature type="region of interest" description="Disordered" evidence="1">
    <location>
        <begin position="88"/>
        <end position="181"/>
    </location>
</feature>
<evidence type="ECO:0000256" key="1">
    <source>
        <dbReference type="SAM" id="MobiDB-lite"/>
    </source>
</evidence>
<proteinExistence type="predicted"/>
<accession>A0A8H3Z8X6</accession>
<sequence length="278" mass="31482">MISYRRQQNVQVQVLNNHYFTYQSIDITTMETPPGYQRDKPFKYEYKDASTETPMVELPETEARGHWKKRNWIGFWIRMADKRMKAKSETNNSADISSSADESRSSSDGDHNRVANSYRIHGLSNTWSTGADDKQAMQQPDIPEMESDCTEDNDTATETTAEESFPHQSEPTREKKKQQTETETIGNAHLNFSPCDFCGEICPCEEMFPDCRFPNEACDCSACLGVVLPSIQPSMRPVPVQPMKPPAKSTVAPTPTILNPKAPLFFYFGKPEGSMKLK</sequence>
<feature type="compositionally biased region" description="Basic and acidic residues" evidence="1">
    <location>
        <begin position="170"/>
        <end position="180"/>
    </location>
</feature>
<name>A0A8H3Z8X6_VENIN</name>